<evidence type="ECO:0000313" key="10">
    <source>
        <dbReference type="EMBL" id="HGF33570.1"/>
    </source>
</evidence>
<feature type="domain" description="CBS" evidence="8">
    <location>
        <begin position="270"/>
        <end position="326"/>
    </location>
</feature>
<dbReference type="GO" id="GO:1901135">
    <property type="term" value="P:carbohydrate derivative metabolic process"/>
    <property type="evidence" value="ECO:0007669"/>
    <property type="project" value="InterPro"/>
</dbReference>
<feature type="domain" description="SIS" evidence="9">
    <location>
        <begin position="34"/>
        <end position="177"/>
    </location>
</feature>
<dbReference type="Pfam" id="PF00571">
    <property type="entry name" value="CBS"/>
    <property type="match status" value="2"/>
</dbReference>
<feature type="site" description="Catalytically relevant" evidence="6">
    <location>
        <position position="145"/>
    </location>
</feature>
<evidence type="ECO:0000256" key="1">
    <source>
        <dbReference type="ARBA" id="ARBA00008165"/>
    </source>
</evidence>
<evidence type="ECO:0000256" key="4">
    <source>
        <dbReference type="PIRNR" id="PIRNR004692"/>
    </source>
</evidence>
<evidence type="ECO:0000256" key="5">
    <source>
        <dbReference type="PIRSR" id="PIRSR004692-2"/>
    </source>
</evidence>
<gene>
    <name evidence="10" type="ORF">ENW96_04150</name>
</gene>
<dbReference type="GO" id="GO:0046872">
    <property type="term" value="F:metal ion binding"/>
    <property type="evidence" value="ECO:0007669"/>
    <property type="project" value="UniProtKB-KW"/>
</dbReference>
<organism evidence="10">
    <name type="scientific">Desulfobacca acetoxidans</name>
    <dbReference type="NCBI Taxonomy" id="60893"/>
    <lineage>
        <taxon>Bacteria</taxon>
        <taxon>Pseudomonadati</taxon>
        <taxon>Thermodesulfobacteriota</taxon>
        <taxon>Desulfobaccia</taxon>
        <taxon>Desulfobaccales</taxon>
        <taxon>Desulfobaccaceae</taxon>
        <taxon>Desulfobacca</taxon>
    </lineage>
</organism>
<feature type="domain" description="CBS" evidence="8">
    <location>
        <begin position="203"/>
        <end position="264"/>
    </location>
</feature>
<evidence type="ECO:0000259" key="8">
    <source>
        <dbReference type="PROSITE" id="PS51371"/>
    </source>
</evidence>
<dbReference type="InterPro" id="IPR035474">
    <property type="entry name" value="SIS_Kpsf"/>
</dbReference>
<dbReference type="InterPro" id="IPR050986">
    <property type="entry name" value="GutQ/KpsF_isomerases"/>
</dbReference>
<name>A0A7C3Z7R4_9BACT</name>
<feature type="site" description="Catalytically relevant" evidence="6">
    <location>
        <position position="104"/>
    </location>
</feature>
<keyword evidence="10" id="KW-0413">Isomerase</keyword>
<evidence type="ECO:0000256" key="3">
    <source>
        <dbReference type="ARBA" id="ARBA00023122"/>
    </source>
</evidence>
<keyword evidence="5" id="KW-0479">Metal-binding</keyword>
<comment type="caution">
    <text evidence="10">The sequence shown here is derived from an EMBL/GenBank/DDBJ whole genome shotgun (WGS) entry which is preliminary data.</text>
</comment>
<dbReference type="CDD" id="cd05014">
    <property type="entry name" value="SIS_Kpsf"/>
    <property type="match status" value="1"/>
</dbReference>
<dbReference type="InterPro" id="IPR004800">
    <property type="entry name" value="KdsD/KpsF-type"/>
</dbReference>
<keyword evidence="2" id="KW-0677">Repeat</keyword>
<dbReference type="Gene3D" id="3.10.580.10">
    <property type="entry name" value="CBS-domain"/>
    <property type="match status" value="1"/>
</dbReference>
<dbReference type="SUPFAM" id="SSF53697">
    <property type="entry name" value="SIS domain"/>
    <property type="match status" value="1"/>
</dbReference>
<dbReference type="GO" id="GO:0097367">
    <property type="term" value="F:carbohydrate derivative binding"/>
    <property type="evidence" value="ECO:0007669"/>
    <property type="project" value="InterPro"/>
</dbReference>
<evidence type="ECO:0000256" key="7">
    <source>
        <dbReference type="PROSITE-ProRule" id="PRU00703"/>
    </source>
</evidence>
<dbReference type="PROSITE" id="PS51464">
    <property type="entry name" value="SIS"/>
    <property type="match status" value="1"/>
</dbReference>
<evidence type="ECO:0000256" key="6">
    <source>
        <dbReference type="PIRSR" id="PIRSR004692-3"/>
    </source>
</evidence>
<evidence type="ECO:0000259" key="9">
    <source>
        <dbReference type="PROSITE" id="PS51464"/>
    </source>
</evidence>
<dbReference type="InterPro" id="IPR046342">
    <property type="entry name" value="CBS_dom_sf"/>
</dbReference>
<keyword evidence="5" id="KW-0862">Zinc</keyword>
<dbReference type="FunFam" id="3.40.50.10490:FF:000011">
    <property type="entry name" value="Arabinose 5-phosphate isomerase"/>
    <property type="match status" value="1"/>
</dbReference>
<proteinExistence type="inferred from homology"/>
<dbReference type="GO" id="GO:0005975">
    <property type="term" value="P:carbohydrate metabolic process"/>
    <property type="evidence" value="ECO:0007669"/>
    <property type="project" value="InterPro"/>
</dbReference>
<feature type="site" description="Catalytically relevant" evidence="6">
    <location>
        <position position="186"/>
    </location>
</feature>
<dbReference type="AlphaFoldDB" id="A0A7C3Z7R4"/>
<comment type="similarity">
    <text evidence="1 4">Belongs to the SIS family. GutQ/KpsF subfamily.</text>
</comment>
<dbReference type="GO" id="GO:0019146">
    <property type="term" value="F:arabinose-5-phosphate isomerase activity"/>
    <property type="evidence" value="ECO:0007669"/>
    <property type="project" value="UniProtKB-ARBA"/>
</dbReference>
<accession>A0A7C3Z7R4</accession>
<dbReference type="PANTHER" id="PTHR42745:SF1">
    <property type="entry name" value="ARABINOSE 5-PHOSPHATE ISOMERASE KDSD"/>
    <property type="match status" value="1"/>
</dbReference>
<dbReference type="PROSITE" id="PS51371">
    <property type="entry name" value="CBS"/>
    <property type="match status" value="2"/>
</dbReference>
<dbReference type="InterPro" id="IPR000644">
    <property type="entry name" value="CBS_dom"/>
</dbReference>
<dbReference type="NCBIfam" id="TIGR00393">
    <property type="entry name" value="kpsF"/>
    <property type="match status" value="1"/>
</dbReference>
<dbReference type="PANTHER" id="PTHR42745">
    <property type="match status" value="1"/>
</dbReference>
<dbReference type="CDD" id="cd04604">
    <property type="entry name" value="CBS_pair_SIS_assoc"/>
    <property type="match status" value="1"/>
</dbReference>
<dbReference type="InterPro" id="IPR001347">
    <property type="entry name" value="SIS_dom"/>
</dbReference>
<sequence length="326" mass="35170">MAKNLLDQAREVLTIEAEGIAHLAQKLDQSFVRAVDLIFRARGRVILTGVGKSGIVARKLVATFNSTGTRALFLHPVEAMHGDLGMVSKDDVVLALSNSGETQEITILLPSLRRLGSPLIAFTGRPNSTLGRASRVVIDTGVPREACPLGLAPTASTTAMLAMGDALAVALLTKRGFKSSDFQRVHPGGSLGARLNLAIREVMLTGDRIPRSRPEEALSSAIREMGTKNLGTTLVVDRHDILVGIVTDGDLRRALAEFGQIVDKPVREVMTRNPLAVEPDTLASQALELMEQKAIMVLPVVDEQRKVRGIVHLHDLLGRGEFKFTC</sequence>
<feature type="site" description="Catalytically relevant" evidence="6">
    <location>
        <position position="52"/>
    </location>
</feature>
<dbReference type="Gene3D" id="3.40.50.10490">
    <property type="entry name" value="Glucose-6-phosphate isomerase like protein, domain 1"/>
    <property type="match status" value="1"/>
</dbReference>
<reference evidence="10" key="1">
    <citation type="journal article" date="2020" name="mSystems">
        <title>Genome- and Community-Level Interaction Insights into Carbon Utilization and Element Cycling Functions of Hydrothermarchaeota in Hydrothermal Sediment.</title>
        <authorList>
            <person name="Zhou Z."/>
            <person name="Liu Y."/>
            <person name="Xu W."/>
            <person name="Pan J."/>
            <person name="Luo Z.H."/>
            <person name="Li M."/>
        </authorList>
    </citation>
    <scope>NUCLEOTIDE SEQUENCE [LARGE SCALE GENOMIC DNA]</scope>
    <source>
        <strain evidence="10">SpSt-897</strain>
    </source>
</reference>
<protein>
    <submittedName>
        <fullName evidence="10">KpsF/GutQ family sugar-phosphate isomerase</fullName>
    </submittedName>
</protein>
<dbReference type="EMBL" id="DTMF01000110">
    <property type="protein sequence ID" value="HGF33570.1"/>
    <property type="molecule type" value="Genomic_DNA"/>
</dbReference>
<keyword evidence="3 7" id="KW-0129">CBS domain</keyword>
<dbReference type="PIRSF" id="PIRSF004692">
    <property type="entry name" value="KdsD_KpsF"/>
    <property type="match status" value="1"/>
</dbReference>
<dbReference type="SMART" id="SM00116">
    <property type="entry name" value="CBS"/>
    <property type="match status" value="2"/>
</dbReference>
<dbReference type="InterPro" id="IPR046348">
    <property type="entry name" value="SIS_dom_sf"/>
</dbReference>
<evidence type="ECO:0000256" key="2">
    <source>
        <dbReference type="ARBA" id="ARBA00022737"/>
    </source>
</evidence>
<dbReference type="Pfam" id="PF01380">
    <property type="entry name" value="SIS"/>
    <property type="match status" value="1"/>
</dbReference>
<feature type="binding site" evidence="5">
    <location>
        <position position="75"/>
    </location>
    <ligand>
        <name>Zn(2+)</name>
        <dbReference type="ChEBI" id="CHEBI:29105"/>
    </ligand>
</feature>